<evidence type="ECO:0000313" key="2">
    <source>
        <dbReference type="Proteomes" id="UP000709295"/>
    </source>
</evidence>
<dbReference type="EMBL" id="JAENGY010000662">
    <property type="protein sequence ID" value="KAG6958586.1"/>
    <property type="molecule type" value="Genomic_DNA"/>
</dbReference>
<dbReference type="AlphaFoldDB" id="A0A8J5IEF7"/>
<evidence type="ECO:0008006" key="3">
    <source>
        <dbReference type="Google" id="ProtNLM"/>
    </source>
</evidence>
<protein>
    <recommendedName>
        <fullName evidence="3">HAT C-terminal dimerisation domain-containing protein</fullName>
    </recommendedName>
</protein>
<sequence>MKWVPPTSNDVERLFSRAGIVYSRLRMSQSQPNDAGDYTVPAVQSRYVGCECSCASCGE</sequence>
<accession>A0A8J5IEF7</accession>
<comment type="caution">
    <text evidence="1">The sequence shown here is derived from an EMBL/GenBank/DDBJ whole genome shotgun (WGS) entry which is preliminary data.</text>
</comment>
<name>A0A8J5IEF7_9STRA</name>
<reference evidence="1" key="1">
    <citation type="submission" date="2021-01" db="EMBL/GenBank/DDBJ databases">
        <title>Phytophthora aleatoria, a newly-described species from Pinus radiata is distinct from Phytophthora cactorum isolates based on comparative genomics.</title>
        <authorList>
            <person name="Mcdougal R."/>
            <person name="Panda P."/>
            <person name="Williams N."/>
            <person name="Studholme D.J."/>
        </authorList>
    </citation>
    <scope>NUCLEOTIDE SEQUENCE</scope>
    <source>
        <strain evidence="1">NZFS 4037</strain>
    </source>
</reference>
<keyword evidence="2" id="KW-1185">Reference proteome</keyword>
<proteinExistence type="predicted"/>
<gene>
    <name evidence="1" type="ORF">JG688_00010448</name>
</gene>
<dbReference type="Proteomes" id="UP000709295">
    <property type="component" value="Unassembled WGS sequence"/>
</dbReference>
<evidence type="ECO:0000313" key="1">
    <source>
        <dbReference type="EMBL" id="KAG6958586.1"/>
    </source>
</evidence>
<organism evidence="1 2">
    <name type="scientific">Phytophthora aleatoria</name>
    <dbReference type="NCBI Taxonomy" id="2496075"/>
    <lineage>
        <taxon>Eukaryota</taxon>
        <taxon>Sar</taxon>
        <taxon>Stramenopiles</taxon>
        <taxon>Oomycota</taxon>
        <taxon>Peronosporomycetes</taxon>
        <taxon>Peronosporales</taxon>
        <taxon>Peronosporaceae</taxon>
        <taxon>Phytophthora</taxon>
    </lineage>
</organism>